<evidence type="ECO:0000313" key="3">
    <source>
        <dbReference type="Proteomes" id="UP000188600"/>
    </source>
</evidence>
<proteinExistence type="predicted"/>
<feature type="transmembrane region" description="Helical" evidence="1">
    <location>
        <begin position="96"/>
        <end position="113"/>
    </location>
</feature>
<dbReference type="EMBL" id="MSPT01000022">
    <property type="protein sequence ID" value="ONK25726.1"/>
    <property type="molecule type" value="Genomic_DNA"/>
</dbReference>
<comment type="caution">
    <text evidence="2">The sequence shown here is derived from an EMBL/GenBank/DDBJ whole genome shotgun (WGS) entry which is preliminary data.</text>
</comment>
<gene>
    <name evidence="2" type="ORF">BVE86_09460</name>
</gene>
<dbReference type="Proteomes" id="UP000188600">
    <property type="component" value="Unassembled WGS sequence"/>
</dbReference>
<sequence length="128" mass="13967">MDKVLEQLAKLLGVTADGLQSVISSIGGNYQEIYQTLVREYTVYSVVVNTRTLLGIILFIASIVCVIANCIVFFVEGYEYISDTGKKALKYINTGLVVGILILLLSFFSPLLYPNLNLILGLLEKAGG</sequence>
<organism evidence="2 3">
    <name type="scientific">Streptococcus azizii</name>
    <dbReference type="NCBI Taxonomy" id="1579424"/>
    <lineage>
        <taxon>Bacteria</taxon>
        <taxon>Bacillati</taxon>
        <taxon>Bacillota</taxon>
        <taxon>Bacilli</taxon>
        <taxon>Lactobacillales</taxon>
        <taxon>Streptococcaceae</taxon>
        <taxon>Streptococcus</taxon>
    </lineage>
</organism>
<dbReference type="AlphaFoldDB" id="A0AB36JQ04"/>
<name>A0AB36JQ04_9STRE</name>
<feature type="transmembrane region" description="Helical" evidence="1">
    <location>
        <begin position="53"/>
        <end position="75"/>
    </location>
</feature>
<evidence type="ECO:0000313" key="2">
    <source>
        <dbReference type="EMBL" id="ONK25726.1"/>
    </source>
</evidence>
<evidence type="ECO:0000256" key="1">
    <source>
        <dbReference type="SAM" id="Phobius"/>
    </source>
</evidence>
<keyword evidence="1" id="KW-0472">Membrane</keyword>
<dbReference type="RefSeq" id="WP_077063976.1">
    <property type="nucleotide sequence ID" value="NZ_MSPT01000022.1"/>
</dbReference>
<protein>
    <submittedName>
        <fullName evidence="2">Uncharacterized protein</fullName>
    </submittedName>
</protein>
<keyword evidence="1" id="KW-0812">Transmembrane</keyword>
<reference evidence="2 3" key="1">
    <citation type="submission" date="2016-12" db="EMBL/GenBank/DDBJ databases">
        <authorList>
            <person name="Gulvik C.A."/>
        </authorList>
    </citation>
    <scope>NUCLEOTIDE SEQUENCE [LARGE SCALE GENOMIC DNA]</scope>
    <source>
        <strain evidence="2 3">12-5291</strain>
    </source>
</reference>
<keyword evidence="1" id="KW-1133">Transmembrane helix</keyword>
<accession>A0AB36JQ04</accession>